<comment type="caution">
    <text evidence="12">The sequence shown here is derived from an EMBL/GenBank/DDBJ whole genome shotgun (WGS) entry which is preliminary data.</text>
</comment>
<evidence type="ECO:0000256" key="5">
    <source>
        <dbReference type="ARBA" id="ARBA00022989"/>
    </source>
</evidence>
<name>A0AA36GBW9_CYLNA</name>
<dbReference type="InterPro" id="IPR006153">
    <property type="entry name" value="Cation/H_exchanger_TM"/>
</dbReference>
<feature type="transmembrane region" description="Helical" evidence="10">
    <location>
        <begin position="52"/>
        <end position="70"/>
    </location>
</feature>
<keyword evidence="13" id="KW-1185">Reference proteome</keyword>
<evidence type="ECO:0000256" key="2">
    <source>
        <dbReference type="ARBA" id="ARBA00022448"/>
    </source>
</evidence>
<sequence length="721" mass="80684">MVADSATATSSGSSEMLSSEFDAFVFPVLALMLGLILDEVNKRISFLGIPDTILQFVIALCASVAMTKFLPADVVKSLSSRYSWVSLDPQTLMTVMLPPLLFESAFKMNSHTFFARVRLIVCLTAVVYFSTLVVASAFMIPILAQTQQFSISTVFLFNAILVSTDAVAVGAILEQYGAPHSLRILIEGESLLNDGLSLTTYRFLVDILEVEIGVVDKISYSHQFLSLFMNVFASPLIGAVGAKVVAWIISKLKENKKRQAFILVSVYGIFILCEKCSGSPALGLVVFGIMLNSYRESFAPETTEMALELWAAMGYWANNVIFIFAGFCVGTGMFTGTDENLNYLEIDYEDLSIFVEGMLLAPMLLFSRIASVYLFYKYLSLLSTQPLPPRRDFVILAYGGLRGALGLMLAMELHRKVNKTFTKRLLHLTCSATFISLVFQGMTFSALAKKEGTTKRSKYVKDTCVRLSRFLDVKIREALHVMKSDVSSCLAGAHWKVVETQVRECLEKNATAMENEMLQQQEYSQDETSDDEQTRKSEVSTDMIDARVGLYGILLARVHDAWARGVIAGKTARVITAIMEHGIDEGKISADDVEHHLKIIELNCFTKFMYKISEVLFRLVKMLFYPQKSRLPSSMFLKEILKDGGSFKLELCVVTAYFLLSQTTTNEMPFTTIFHLPGYPIFHCVYDHKDDTTSCRCYKRALHRNDGRISFDVKIELCYAS</sequence>
<feature type="domain" description="Cation/H+ exchanger transmembrane" evidence="11">
    <location>
        <begin position="44"/>
        <end position="450"/>
    </location>
</feature>
<dbReference type="EMBL" id="CATQJL010000001">
    <property type="protein sequence ID" value="CAJ0588097.1"/>
    <property type="molecule type" value="Genomic_DNA"/>
</dbReference>
<dbReference type="GO" id="GO:0051453">
    <property type="term" value="P:regulation of intracellular pH"/>
    <property type="evidence" value="ECO:0007669"/>
    <property type="project" value="TreeGrafter"/>
</dbReference>
<feature type="transmembrane region" description="Helical" evidence="10">
    <location>
        <begin position="351"/>
        <end position="375"/>
    </location>
</feature>
<evidence type="ECO:0000313" key="12">
    <source>
        <dbReference type="EMBL" id="CAJ0588097.1"/>
    </source>
</evidence>
<accession>A0AA36GBW9</accession>
<dbReference type="GO" id="GO:0015386">
    <property type="term" value="F:potassium:proton antiporter activity"/>
    <property type="evidence" value="ECO:0007669"/>
    <property type="project" value="TreeGrafter"/>
</dbReference>
<evidence type="ECO:0000256" key="4">
    <source>
        <dbReference type="ARBA" id="ARBA00022692"/>
    </source>
</evidence>
<feature type="transmembrane region" description="Helical" evidence="10">
    <location>
        <begin position="23"/>
        <end position="40"/>
    </location>
</feature>
<reference evidence="12" key="1">
    <citation type="submission" date="2023-07" db="EMBL/GenBank/DDBJ databases">
        <authorList>
            <consortium name="CYATHOMIX"/>
        </authorList>
    </citation>
    <scope>NUCLEOTIDE SEQUENCE</scope>
    <source>
        <strain evidence="12">N/A</strain>
    </source>
</reference>
<proteinExistence type="predicted"/>
<keyword evidence="3" id="KW-1003">Cell membrane</keyword>
<dbReference type="GO" id="GO:0005886">
    <property type="term" value="C:plasma membrane"/>
    <property type="evidence" value="ECO:0007669"/>
    <property type="project" value="UniProtKB-SubCell"/>
</dbReference>
<dbReference type="InterPro" id="IPR018422">
    <property type="entry name" value="Cation/H_exchanger_CPA1"/>
</dbReference>
<keyword evidence="6" id="KW-0915">Sodium</keyword>
<dbReference type="Pfam" id="PF00999">
    <property type="entry name" value="Na_H_Exchanger"/>
    <property type="match status" value="1"/>
</dbReference>
<gene>
    <name evidence="12" type="ORF">CYNAS_LOCUS80</name>
</gene>
<keyword evidence="5 10" id="KW-1133">Transmembrane helix</keyword>
<keyword evidence="8 10" id="KW-0472">Membrane</keyword>
<comment type="subcellular location">
    <subcellularLocation>
        <location evidence="1">Cell membrane</location>
        <topology evidence="1">Multi-pass membrane protein</topology>
    </subcellularLocation>
</comment>
<evidence type="ECO:0000256" key="10">
    <source>
        <dbReference type="SAM" id="Phobius"/>
    </source>
</evidence>
<keyword evidence="7" id="KW-0406">Ion transport</keyword>
<evidence type="ECO:0000256" key="1">
    <source>
        <dbReference type="ARBA" id="ARBA00004651"/>
    </source>
</evidence>
<dbReference type="PANTHER" id="PTHR10110">
    <property type="entry name" value="SODIUM/HYDROGEN EXCHANGER"/>
    <property type="match status" value="1"/>
</dbReference>
<evidence type="ECO:0000256" key="8">
    <source>
        <dbReference type="ARBA" id="ARBA00023136"/>
    </source>
</evidence>
<dbReference type="GO" id="GO:0098719">
    <property type="term" value="P:sodium ion import across plasma membrane"/>
    <property type="evidence" value="ECO:0007669"/>
    <property type="project" value="TreeGrafter"/>
</dbReference>
<dbReference type="Gene3D" id="6.10.140.1330">
    <property type="match status" value="1"/>
</dbReference>
<evidence type="ECO:0000256" key="3">
    <source>
        <dbReference type="ARBA" id="ARBA00022475"/>
    </source>
</evidence>
<dbReference type="AlphaFoldDB" id="A0AA36GBW9"/>
<feature type="transmembrane region" description="Helical" evidence="10">
    <location>
        <begin position="425"/>
        <end position="448"/>
    </location>
</feature>
<organism evidence="12 13">
    <name type="scientific">Cylicocyclus nassatus</name>
    <name type="common">Nematode worm</name>
    <dbReference type="NCBI Taxonomy" id="53992"/>
    <lineage>
        <taxon>Eukaryota</taxon>
        <taxon>Metazoa</taxon>
        <taxon>Ecdysozoa</taxon>
        <taxon>Nematoda</taxon>
        <taxon>Chromadorea</taxon>
        <taxon>Rhabditida</taxon>
        <taxon>Rhabditina</taxon>
        <taxon>Rhabditomorpha</taxon>
        <taxon>Strongyloidea</taxon>
        <taxon>Strongylidae</taxon>
        <taxon>Cylicocyclus</taxon>
    </lineage>
</organism>
<feature type="transmembrane region" description="Helical" evidence="10">
    <location>
        <begin position="309"/>
        <end position="330"/>
    </location>
</feature>
<dbReference type="PANTHER" id="PTHR10110:SF86">
    <property type="entry name" value="SODIUM_HYDROGEN EXCHANGER 7"/>
    <property type="match status" value="1"/>
</dbReference>
<keyword evidence="4 10" id="KW-0812">Transmembrane</keyword>
<evidence type="ECO:0000313" key="13">
    <source>
        <dbReference type="Proteomes" id="UP001176961"/>
    </source>
</evidence>
<feature type="transmembrane region" description="Helical" evidence="10">
    <location>
        <begin position="117"/>
        <end position="143"/>
    </location>
</feature>
<dbReference type="Proteomes" id="UP001176961">
    <property type="component" value="Unassembled WGS sequence"/>
</dbReference>
<evidence type="ECO:0000256" key="9">
    <source>
        <dbReference type="ARBA" id="ARBA00023201"/>
    </source>
</evidence>
<evidence type="ECO:0000256" key="6">
    <source>
        <dbReference type="ARBA" id="ARBA00023053"/>
    </source>
</evidence>
<dbReference type="GO" id="GO:0015385">
    <property type="term" value="F:sodium:proton antiporter activity"/>
    <property type="evidence" value="ECO:0007669"/>
    <property type="project" value="InterPro"/>
</dbReference>
<keyword evidence="2" id="KW-0813">Transport</keyword>
<evidence type="ECO:0000259" key="11">
    <source>
        <dbReference type="Pfam" id="PF00999"/>
    </source>
</evidence>
<feature type="transmembrane region" description="Helical" evidence="10">
    <location>
        <begin position="155"/>
        <end position="173"/>
    </location>
</feature>
<evidence type="ECO:0000256" key="7">
    <source>
        <dbReference type="ARBA" id="ARBA00023065"/>
    </source>
</evidence>
<keyword evidence="9" id="KW-0739">Sodium transport</keyword>
<feature type="transmembrane region" description="Helical" evidence="10">
    <location>
        <begin position="227"/>
        <end position="249"/>
    </location>
</feature>
<feature type="transmembrane region" description="Helical" evidence="10">
    <location>
        <begin position="261"/>
        <end position="289"/>
    </location>
</feature>
<protein>
    <recommendedName>
        <fullName evidence="11">Cation/H+ exchanger transmembrane domain-containing protein</fullName>
    </recommendedName>
</protein>